<keyword evidence="2" id="KW-0436">Ligase</keyword>
<evidence type="ECO:0000313" key="5">
    <source>
        <dbReference type="EMBL" id="SOY67827.1"/>
    </source>
</evidence>
<dbReference type="Pfam" id="PF00501">
    <property type="entry name" value="AMP-binding"/>
    <property type="match status" value="1"/>
</dbReference>
<dbReference type="EMBL" id="OFSQ01000038">
    <property type="protein sequence ID" value="SOY67827.1"/>
    <property type="molecule type" value="Genomic_DNA"/>
</dbReference>
<dbReference type="FunFam" id="3.30.300.30:FF:000008">
    <property type="entry name" value="2,3-dihydroxybenzoate-AMP ligase"/>
    <property type="match status" value="1"/>
</dbReference>
<sequence length="521" mass="56106">MQVSAEAARTPQPGTVEHWARERPDALAAIEGDRALTWAALNDQANRLAHGLAARGLGPGDIVVVRTQIRLEWMAIAAACGKLGCSLLGMNWRLTPAEVRYVLNNSRANAILCDDADPAALLPAFDGQPLKAAVSLDVAAAGFDRYTDLVAAPGPARFSAGQPGLIIYTSGTTGLPKGVLLRGSADMSDPIVAEYLADVGAHRTTSADARFLLTMPVHHGSGPSQVWAAQKAGALTVMIRRYDPLAVLDAIQRYRVSHWTGVPTMFKRLAALPPGTVAQHDLSSLQSITVGAAPVSDALKQWIITHLGDCLYEGYGSTETGMVSRMMAGDQGRKPGSSGRPYRHVRIEIRDAAGQVLPVGETGEIWAWTPVVIRNYLNAAALGTDTRDPRGFFRTGDVGRLDEEGYLYISDRAKDMIISGGVNIYPAEIEAALQTHPAVADAAVIGIPDEEFGESVMAFCEIKPGLSVDERALLEHCVGQLASYKRPRNIRIVDELPRNTVGKLLKRDLRAPFWKDKEKNV</sequence>
<keyword evidence="5" id="KW-0808">Transferase</keyword>
<keyword evidence="5" id="KW-0418">Kinase</keyword>
<keyword evidence="5" id="KW-0829">Tyrosine-protein kinase</keyword>
<organism evidence="5 6">
    <name type="scientific">Cupriavidus taiwanensis</name>
    <dbReference type="NCBI Taxonomy" id="164546"/>
    <lineage>
        <taxon>Bacteria</taxon>
        <taxon>Pseudomonadati</taxon>
        <taxon>Pseudomonadota</taxon>
        <taxon>Betaproteobacteria</taxon>
        <taxon>Burkholderiales</taxon>
        <taxon>Burkholderiaceae</taxon>
        <taxon>Cupriavidus</taxon>
    </lineage>
</organism>
<feature type="domain" description="AMP-dependent synthetase/ligase" evidence="3">
    <location>
        <begin position="17"/>
        <end position="377"/>
    </location>
</feature>
<reference evidence="5 6" key="1">
    <citation type="submission" date="2018-01" db="EMBL/GenBank/DDBJ databases">
        <authorList>
            <person name="Clerissi C."/>
        </authorList>
    </citation>
    <scope>NUCLEOTIDE SEQUENCE [LARGE SCALE GENOMIC DNA]</scope>
    <source>
        <strain evidence="5">Cupriavidus sp. LMG 19464</strain>
    </source>
</reference>
<dbReference type="Gene3D" id="3.30.300.30">
    <property type="match status" value="1"/>
</dbReference>
<dbReference type="InterPro" id="IPR050237">
    <property type="entry name" value="ATP-dep_AMP-bd_enzyme"/>
</dbReference>
<proteinExistence type="inferred from homology"/>
<dbReference type="AlphaFoldDB" id="A0A975XGZ9"/>
<comment type="caution">
    <text evidence="5">The sequence shown here is derived from an EMBL/GenBank/DDBJ whole genome shotgun (WGS) entry which is preliminary data.</text>
</comment>
<dbReference type="RefSeq" id="WP_116359153.1">
    <property type="nucleotide sequence ID" value="NZ_JABTYD010000054.1"/>
</dbReference>
<feature type="domain" description="AMP-binding enzyme C-terminal" evidence="4">
    <location>
        <begin position="428"/>
        <end position="503"/>
    </location>
</feature>
<evidence type="ECO:0000256" key="1">
    <source>
        <dbReference type="ARBA" id="ARBA00006432"/>
    </source>
</evidence>
<protein>
    <submittedName>
        <fullName evidence="5">Non-specific protein-tyrosine kinase</fullName>
    </submittedName>
</protein>
<gene>
    <name evidence="5" type="ORF">CBM2587_B90277</name>
</gene>
<dbReference type="Gene3D" id="3.40.50.12780">
    <property type="entry name" value="N-terminal domain of ligase-like"/>
    <property type="match status" value="1"/>
</dbReference>
<dbReference type="InterPro" id="IPR045851">
    <property type="entry name" value="AMP-bd_C_sf"/>
</dbReference>
<dbReference type="SUPFAM" id="SSF56801">
    <property type="entry name" value="Acetyl-CoA synthetase-like"/>
    <property type="match status" value="1"/>
</dbReference>
<dbReference type="Proteomes" id="UP000256780">
    <property type="component" value="Chromosome CBM2587_b"/>
</dbReference>
<name>A0A975XGZ9_9BURK</name>
<dbReference type="OrthoDB" id="9766486at2"/>
<evidence type="ECO:0000313" key="6">
    <source>
        <dbReference type="Proteomes" id="UP000256780"/>
    </source>
</evidence>
<comment type="similarity">
    <text evidence="1">Belongs to the ATP-dependent AMP-binding enzyme family.</text>
</comment>
<dbReference type="InterPro" id="IPR025110">
    <property type="entry name" value="AMP-bd_C"/>
</dbReference>
<dbReference type="PROSITE" id="PS00455">
    <property type="entry name" value="AMP_BINDING"/>
    <property type="match status" value="1"/>
</dbReference>
<evidence type="ECO:0000259" key="4">
    <source>
        <dbReference type="Pfam" id="PF13193"/>
    </source>
</evidence>
<dbReference type="GO" id="GO:0016878">
    <property type="term" value="F:acid-thiol ligase activity"/>
    <property type="evidence" value="ECO:0007669"/>
    <property type="project" value="UniProtKB-ARBA"/>
</dbReference>
<dbReference type="InterPro" id="IPR000873">
    <property type="entry name" value="AMP-dep_synth/lig_dom"/>
</dbReference>
<dbReference type="PANTHER" id="PTHR43767">
    <property type="entry name" value="LONG-CHAIN-FATTY-ACID--COA LIGASE"/>
    <property type="match status" value="1"/>
</dbReference>
<dbReference type="PANTHER" id="PTHR43767:SF1">
    <property type="entry name" value="NONRIBOSOMAL PEPTIDE SYNTHASE PES1 (EUROFUNG)-RELATED"/>
    <property type="match status" value="1"/>
</dbReference>
<dbReference type="InterPro" id="IPR042099">
    <property type="entry name" value="ANL_N_sf"/>
</dbReference>
<evidence type="ECO:0000256" key="2">
    <source>
        <dbReference type="ARBA" id="ARBA00022598"/>
    </source>
</evidence>
<dbReference type="GO" id="GO:0004713">
    <property type="term" value="F:protein tyrosine kinase activity"/>
    <property type="evidence" value="ECO:0007669"/>
    <property type="project" value="UniProtKB-KW"/>
</dbReference>
<evidence type="ECO:0000259" key="3">
    <source>
        <dbReference type="Pfam" id="PF00501"/>
    </source>
</evidence>
<dbReference type="Pfam" id="PF13193">
    <property type="entry name" value="AMP-binding_C"/>
    <property type="match status" value="1"/>
</dbReference>
<dbReference type="InterPro" id="IPR020845">
    <property type="entry name" value="AMP-binding_CS"/>
</dbReference>
<accession>A0A975XGZ9</accession>